<dbReference type="PANTHER" id="PTHR43238">
    <property type="entry name" value="GDP-L-FUCOSE SYNTHASE"/>
    <property type="match status" value="1"/>
</dbReference>
<organism evidence="2 3">
    <name type="scientific">Candidatus Methylopumilus planktonicus</name>
    <dbReference type="NCBI Taxonomy" id="1581557"/>
    <lineage>
        <taxon>Bacteria</taxon>
        <taxon>Pseudomonadati</taxon>
        <taxon>Pseudomonadota</taxon>
        <taxon>Betaproteobacteria</taxon>
        <taxon>Nitrosomonadales</taxon>
        <taxon>Methylophilaceae</taxon>
        <taxon>Candidatus Methylopumilus</taxon>
    </lineage>
</organism>
<gene>
    <name evidence="2" type="ORF">BN1208_0926</name>
</gene>
<dbReference type="AlphaFoldDB" id="A0A0D6EVT8"/>
<dbReference type="HOGENOM" id="CLU_007383_18_0_4"/>
<dbReference type="RefSeq" id="WP_052734641.1">
    <property type="nucleotide sequence ID" value="NZ_LN827929.1"/>
</dbReference>
<dbReference type="InterPro" id="IPR001509">
    <property type="entry name" value="Epimerase_deHydtase"/>
</dbReference>
<accession>A0A0D6EVT8</accession>
<dbReference type="Gene3D" id="3.40.50.720">
    <property type="entry name" value="NAD(P)-binding Rossmann-like Domain"/>
    <property type="match status" value="1"/>
</dbReference>
<dbReference type="InterPro" id="IPR036291">
    <property type="entry name" value="NAD(P)-bd_dom_sf"/>
</dbReference>
<dbReference type="Proteomes" id="UP000064007">
    <property type="component" value="Chromosome 1"/>
</dbReference>
<evidence type="ECO:0000259" key="1">
    <source>
        <dbReference type="Pfam" id="PF01370"/>
    </source>
</evidence>
<protein>
    <recommendedName>
        <fullName evidence="1">NAD-dependent epimerase/dehydratase domain-containing protein</fullName>
    </recommendedName>
</protein>
<reference evidence="3" key="1">
    <citation type="submission" date="2014-12" db="EMBL/GenBank/DDBJ databases">
        <authorList>
            <person name="Salcher M.M."/>
        </authorList>
    </citation>
    <scope>NUCLEOTIDE SEQUENCE [LARGE SCALE GENOMIC DNA]</scope>
    <source>
        <strain evidence="3">MMS-10A-171</strain>
    </source>
</reference>
<dbReference type="KEGG" id="mbat:BN1208_0926"/>
<keyword evidence="3" id="KW-1185">Reference proteome</keyword>
<name>A0A0D6EVT8_9PROT</name>
<dbReference type="SUPFAM" id="SSF51735">
    <property type="entry name" value="NAD(P)-binding Rossmann-fold domains"/>
    <property type="match status" value="1"/>
</dbReference>
<sequence length="337" mass="37779">MAENHIAINFPEDITRELEGKRALVTGGTGMIGREIVRLLLDHGCQVTSVSLDELKLDSRAKYIKGDLSDLKFCLDISSNIDFVFHVAGIKGSVVVTKEKPASFFVPLLMMNTNMLEAARRNNVSKILYTSSIGAYSPAEIFIEENDDFNIPPMDMFPGWAKRMAELQIQAYQIQYKVNNFSIVRPSNIYGPGDNFDEQNAMVIPSLIARVHRGDDPVQIWGDGSSERDFLHATDAAIGSIYACLKGTDGKPINLGCGYGITIKNLVETLQLITPFNAFFDTSKPAGFPRRIMDMTYAKKRIDFIPQISLKQGLEQAYKWYLSNSLEHLNKQNYFRG</sequence>
<dbReference type="EMBL" id="LN827929">
    <property type="protein sequence ID" value="CEZ19810.1"/>
    <property type="molecule type" value="Genomic_DNA"/>
</dbReference>
<evidence type="ECO:0000313" key="2">
    <source>
        <dbReference type="EMBL" id="CEZ19810.1"/>
    </source>
</evidence>
<feature type="domain" description="NAD-dependent epimerase/dehydratase" evidence="1">
    <location>
        <begin position="23"/>
        <end position="256"/>
    </location>
</feature>
<dbReference type="Pfam" id="PF01370">
    <property type="entry name" value="Epimerase"/>
    <property type="match status" value="1"/>
</dbReference>
<dbReference type="Gene3D" id="3.90.25.10">
    <property type="entry name" value="UDP-galactose 4-epimerase, domain 1"/>
    <property type="match status" value="1"/>
</dbReference>
<evidence type="ECO:0000313" key="3">
    <source>
        <dbReference type="Proteomes" id="UP000064007"/>
    </source>
</evidence>
<dbReference type="STRING" id="1581557.BN1208_0926"/>
<dbReference type="OrthoDB" id="9811425at2"/>
<dbReference type="GO" id="GO:0050577">
    <property type="term" value="F:GDP-L-fucose synthase activity"/>
    <property type="evidence" value="ECO:0007669"/>
    <property type="project" value="TreeGrafter"/>
</dbReference>
<dbReference type="PANTHER" id="PTHR43238:SF1">
    <property type="entry name" value="GDP-L-FUCOSE SYNTHASE"/>
    <property type="match status" value="1"/>
</dbReference>
<proteinExistence type="predicted"/>